<feature type="region of interest" description="Disordered" evidence="1">
    <location>
        <begin position="246"/>
        <end position="286"/>
    </location>
</feature>
<keyword evidence="4" id="KW-1185">Reference proteome</keyword>
<feature type="compositionally biased region" description="Gly residues" evidence="1">
    <location>
        <begin position="97"/>
        <end position="116"/>
    </location>
</feature>
<name>A0A6A5BZ25_NAEFO</name>
<reference evidence="3 4" key="1">
    <citation type="journal article" date="2019" name="Sci. Rep.">
        <title>Nanopore sequencing improves the draft genome of the human pathogenic amoeba Naegleria fowleri.</title>
        <authorList>
            <person name="Liechti N."/>
            <person name="Schurch N."/>
            <person name="Bruggmann R."/>
            <person name="Wittwer M."/>
        </authorList>
    </citation>
    <scope>NUCLEOTIDE SEQUENCE [LARGE SCALE GENOMIC DNA]</scope>
    <source>
        <strain evidence="3 4">ATCC 30894</strain>
    </source>
</reference>
<comment type="caution">
    <text evidence="3">The sequence shown here is derived from an EMBL/GenBank/DDBJ whole genome shotgun (WGS) entry which is preliminary data.</text>
</comment>
<dbReference type="RefSeq" id="XP_044563651.1">
    <property type="nucleotide sequence ID" value="XM_044705156.1"/>
</dbReference>
<accession>A0A6A5BZ25</accession>
<protein>
    <submittedName>
        <fullName evidence="3">Uncharacterized protein</fullName>
    </submittedName>
</protein>
<feature type="compositionally biased region" description="Low complexity" evidence="1">
    <location>
        <begin position="140"/>
        <end position="174"/>
    </location>
</feature>
<evidence type="ECO:0000256" key="1">
    <source>
        <dbReference type="SAM" id="MobiDB-lite"/>
    </source>
</evidence>
<dbReference type="AlphaFoldDB" id="A0A6A5BZ25"/>
<feature type="compositionally biased region" description="Polar residues" evidence="1">
    <location>
        <begin position="263"/>
        <end position="280"/>
    </location>
</feature>
<evidence type="ECO:0000313" key="3">
    <source>
        <dbReference type="EMBL" id="KAF0978938.1"/>
    </source>
</evidence>
<dbReference type="VEuPathDB" id="AmoebaDB:NF0008320"/>
<keyword evidence="2" id="KW-0472">Membrane</keyword>
<dbReference type="Proteomes" id="UP000444721">
    <property type="component" value="Unassembled WGS sequence"/>
</dbReference>
<proteinExistence type="predicted"/>
<feature type="compositionally biased region" description="Basic residues" evidence="1">
    <location>
        <begin position="193"/>
        <end position="220"/>
    </location>
</feature>
<dbReference type="OMA" id="HANRNSF"/>
<dbReference type="VEuPathDB" id="AmoebaDB:FDP41_002008"/>
<evidence type="ECO:0000313" key="4">
    <source>
        <dbReference type="Proteomes" id="UP000444721"/>
    </source>
</evidence>
<dbReference type="VEuPathDB" id="AmoebaDB:NfTy_033740"/>
<sequence>MFKNVDHSHSHNHRSSRPRLARTFILCISILVLCLTVWMEQHHHSVSATTSECRHPDEQKISISKRPTLLNYDVTLSQEESLDESIVQEFADTLKSGGRGGGRGGNGGRGGASGRSGRGDTGKSGAGRSSGRAGKGGSSAGRAASGRTGRSASSRSSRASAKTSSKSKASSKASSKGKAKGQAKGKSNSTSRGKSRSRSKGKSKSKSKSKSKAKRKSKTKAKVEKKPAPVVKPVVVKKPAPVVVKPVPPMTATKDAKGETRSARSSLSREANRNVHSNPNHFHVTGPTDRALVDRQFFTGHRSTECVACQLDCLTAGSVFASCEKRFYYYGCQQKAPCYNVRSGRTIVETAIGICIDKNGCVLKPTGLDPKNGKLILDTIVHRATSDVSVIN</sequence>
<organism evidence="3 4">
    <name type="scientific">Naegleria fowleri</name>
    <name type="common">Brain eating amoeba</name>
    <dbReference type="NCBI Taxonomy" id="5763"/>
    <lineage>
        <taxon>Eukaryota</taxon>
        <taxon>Discoba</taxon>
        <taxon>Heterolobosea</taxon>
        <taxon>Tetramitia</taxon>
        <taxon>Eutetramitia</taxon>
        <taxon>Vahlkampfiidae</taxon>
        <taxon>Naegleria</taxon>
    </lineage>
</organism>
<gene>
    <name evidence="3" type="ORF">FDP41_002008</name>
</gene>
<keyword evidence="2" id="KW-0812">Transmembrane</keyword>
<feature type="transmembrane region" description="Helical" evidence="2">
    <location>
        <begin position="20"/>
        <end position="39"/>
    </location>
</feature>
<evidence type="ECO:0000256" key="2">
    <source>
        <dbReference type="SAM" id="Phobius"/>
    </source>
</evidence>
<dbReference type="GeneID" id="68109226"/>
<dbReference type="OrthoDB" id="10550758at2759"/>
<keyword evidence="2" id="KW-1133">Transmembrane helix</keyword>
<dbReference type="EMBL" id="VFQX01000028">
    <property type="protein sequence ID" value="KAF0978938.1"/>
    <property type="molecule type" value="Genomic_DNA"/>
</dbReference>
<feature type="region of interest" description="Disordered" evidence="1">
    <location>
        <begin position="93"/>
        <end position="227"/>
    </location>
</feature>